<keyword evidence="2" id="KW-1185">Reference proteome</keyword>
<reference evidence="1" key="1">
    <citation type="submission" date="2023-04" db="EMBL/GenBank/DDBJ databases">
        <authorList>
            <person name="Vijverberg K."/>
            <person name="Xiong W."/>
            <person name="Schranz E."/>
        </authorList>
    </citation>
    <scope>NUCLEOTIDE SEQUENCE</scope>
</reference>
<dbReference type="EMBL" id="OX465080">
    <property type="protein sequence ID" value="CAI9281731.1"/>
    <property type="molecule type" value="Genomic_DNA"/>
</dbReference>
<name>A0AA35YX64_LACSI</name>
<sequence>MANLPGIVPSTAEYRQLETTYGLSSLEGVEFPSPGSRISSPPPGKIGVFLKTLDAGIRFPLTEFQEEGKRVPSDYFVFKFFFRLCITGDKCTISVWRGGHALVPDGCTPKNWKDKWLWMNQELVGSGRYRANAFSDTIPKLFHHNQGVADYLKSV</sequence>
<organism evidence="1 2">
    <name type="scientific">Lactuca saligna</name>
    <name type="common">Willowleaf lettuce</name>
    <dbReference type="NCBI Taxonomy" id="75948"/>
    <lineage>
        <taxon>Eukaryota</taxon>
        <taxon>Viridiplantae</taxon>
        <taxon>Streptophyta</taxon>
        <taxon>Embryophyta</taxon>
        <taxon>Tracheophyta</taxon>
        <taxon>Spermatophyta</taxon>
        <taxon>Magnoliopsida</taxon>
        <taxon>eudicotyledons</taxon>
        <taxon>Gunneridae</taxon>
        <taxon>Pentapetalae</taxon>
        <taxon>asterids</taxon>
        <taxon>campanulids</taxon>
        <taxon>Asterales</taxon>
        <taxon>Asteraceae</taxon>
        <taxon>Cichorioideae</taxon>
        <taxon>Cichorieae</taxon>
        <taxon>Lactucinae</taxon>
        <taxon>Lactuca</taxon>
    </lineage>
</organism>
<proteinExistence type="predicted"/>
<gene>
    <name evidence="1" type="ORF">LSALG_LOCUS21413</name>
</gene>
<dbReference type="Proteomes" id="UP001177003">
    <property type="component" value="Chromosome 4"/>
</dbReference>
<evidence type="ECO:0000313" key="1">
    <source>
        <dbReference type="EMBL" id="CAI9281731.1"/>
    </source>
</evidence>
<protein>
    <submittedName>
        <fullName evidence="1">Uncharacterized protein</fullName>
    </submittedName>
</protein>
<dbReference type="AlphaFoldDB" id="A0AA35YX64"/>
<evidence type="ECO:0000313" key="2">
    <source>
        <dbReference type="Proteomes" id="UP001177003"/>
    </source>
</evidence>
<accession>A0AA35YX64</accession>